<protein>
    <submittedName>
        <fullName evidence="2">Uncharacterized protein</fullName>
    </submittedName>
</protein>
<proteinExistence type="predicted"/>
<dbReference type="EMBL" id="JAKKPZ010000223">
    <property type="protein sequence ID" value="KAI1698326.1"/>
    <property type="molecule type" value="Genomic_DNA"/>
</dbReference>
<accession>A0AAD4MMF9</accession>
<evidence type="ECO:0000256" key="1">
    <source>
        <dbReference type="SAM" id="MobiDB-lite"/>
    </source>
</evidence>
<keyword evidence="3" id="KW-1185">Reference proteome</keyword>
<name>A0AAD4MMF9_9BILA</name>
<dbReference type="Proteomes" id="UP001201812">
    <property type="component" value="Unassembled WGS sequence"/>
</dbReference>
<comment type="caution">
    <text evidence="2">The sequence shown here is derived from an EMBL/GenBank/DDBJ whole genome shotgun (WGS) entry which is preliminary data.</text>
</comment>
<reference evidence="2" key="1">
    <citation type="submission" date="2022-01" db="EMBL/GenBank/DDBJ databases">
        <title>Genome Sequence Resource for Two Populations of Ditylenchus destructor, the Migratory Endoparasitic Phytonematode.</title>
        <authorList>
            <person name="Zhang H."/>
            <person name="Lin R."/>
            <person name="Xie B."/>
        </authorList>
    </citation>
    <scope>NUCLEOTIDE SEQUENCE</scope>
    <source>
        <strain evidence="2">BazhouSP</strain>
    </source>
</reference>
<organism evidence="2 3">
    <name type="scientific">Ditylenchus destructor</name>
    <dbReference type="NCBI Taxonomy" id="166010"/>
    <lineage>
        <taxon>Eukaryota</taxon>
        <taxon>Metazoa</taxon>
        <taxon>Ecdysozoa</taxon>
        <taxon>Nematoda</taxon>
        <taxon>Chromadorea</taxon>
        <taxon>Rhabditida</taxon>
        <taxon>Tylenchina</taxon>
        <taxon>Tylenchomorpha</taxon>
        <taxon>Sphaerularioidea</taxon>
        <taxon>Anguinidae</taxon>
        <taxon>Anguininae</taxon>
        <taxon>Ditylenchus</taxon>
    </lineage>
</organism>
<feature type="region of interest" description="Disordered" evidence="1">
    <location>
        <begin position="40"/>
        <end position="59"/>
    </location>
</feature>
<evidence type="ECO:0000313" key="2">
    <source>
        <dbReference type="EMBL" id="KAI1698326.1"/>
    </source>
</evidence>
<gene>
    <name evidence="2" type="ORF">DdX_17957</name>
</gene>
<evidence type="ECO:0000313" key="3">
    <source>
        <dbReference type="Proteomes" id="UP001201812"/>
    </source>
</evidence>
<dbReference type="AlphaFoldDB" id="A0AAD4MMF9"/>
<sequence length="67" mass="7450">MASRNQPTYQVANIIYCRMELFLPNFVTSHFALASPAATSNAQTGAGSGQPPPYSSHRTKQLFWVYK</sequence>